<keyword evidence="1" id="KW-0812">Transmembrane</keyword>
<comment type="caution">
    <text evidence="3">The sequence shown here is derived from an EMBL/GenBank/DDBJ whole genome shotgun (WGS) entry which is preliminary data.</text>
</comment>
<dbReference type="Proteomes" id="UP001489004">
    <property type="component" value="Unassembled WGS sequence"/>
</dbReference>
<name>A0AAW1QT16_9CHLO</name>
<feature type="domain" description="PLOD1-3-like GT" evidence="2">
    <location>
        <begin position="120"/>
        <end position="348"/>
    </location>
</feature>
<accession>A0AAW1QT16</accession>
<feature type="transmembrane region" description="Helical" evidence="1">
    <location>
        <begin position="26"/>
        <end position="43"/>
    </location>
</feature>
<evidence type="ECO:0000313" key="4">
    <source>
        <dbReference type="Proteomes" id="UP001489004"/>
    </source>
</evidence>
<dbReference type="InterPro" id="IPR057589">
    <property type="entry name" value="GT_PLOD"/>
</dbReference>
<evidence type="ECO:0000256" key="1">
    <source>
        <dbReference type="SAM" id="Phobius"/>
    </source>
</evidence>
<sequence>MKSASNVLLADALSSSSRAGSCGRKAVAGLVLCTLLLAIWLVAQPGKAHPGARLQAAAHIEHAAPHAADQQLSADDNLSSADSAKLISTLSGASSADDVASDQAEPLDPAWLKGFAAQPDDLEVITVATSDRPALHALQASSPYKVTVLGLGQSWEGYRVKLFPLIPYLREKHPNDLVLIVDAFDVVFLPNCGRDLVETYRQLGADIVFNAETNVWPDAWKEQYYPQGVESTAGDGPRPQFLNSGTYMGPAGDILYYLLRYFLEAGQWNQPNFDDQRFWTDIFLARQYASPDAQSSEPSVALDLDGRLFQLLNPPSVRAAWTWNFDPIAHQVSTPDGPYAEAACILHGPSHKADFWDIMYARLEARKDTLYSQQMLDDYDEQQKQGALKGLAKPFMCKVNPFGKCL</sequence>
<keyword evidence="1" id="KW-1133">Transmembrane helix</keyword>
<organism evidence="3 4">
    <name type="scientific">[Myrmecia] bisecta</name>
    <dbReference type="NCBI Taxonomy" id="41462"/>
    <lineage>
        <taxon>Eukaryota</taxon>
        <taxon>Viridiplantae</taxon>
        <taxon>Chlorophyta</taxon>
        <taxon>core chlorophytes</taxon>
        <taxon>Trebouxiophyceae</taxon>
        <taxon>Trebouxiales</taxon>
        <taxon>Trebouxiaceae</taxon>
        <taxon>Myrmecia</taxon>
    </lineage>
</organism>
<evidence type="ECO:0000259" key="2">
    <source>
        <dbReference type="Pfam" id="PF25342"/>
    </source>
</evidence>
<keyword evidence="1" id="KW-0472">Membrane</keyword>
<dbReference type="EMBL" id="JALJOR010000002">
    <property type="protein sequence ID" value="KAK9824588.1"/>
    <property type="molecule type" value="Genomic_DNA"/>
</dbReference>
<gene>
    <name evidence="3" type="ORF">WJX72_011539</name>
</gene>
<protein>
    <recommendedName>
        <fullName evidence="2">PLOD1-3-like GT domain-containing protein</fullName>
    </recommendedName>
</protein>
<proteinExistence type="predicted"/>
<evidence type="ECO:0000313" key="3">
    <source>
        <dbReference type="EMBL" id="KAK9824588.1"/>
    </source>
</evidence>
<keyword evidence="4" id="KW-1185">Reference proteome</keyword>
<dbReference type="CDD" id="cd22997">
    <property type="entry name" value="GT_LH"/>
    <property type="match status" value="1"/>
</dbReference>
<reference evidence="3 4" key="1">
    <citation type="journal article" date="2024" name="Nat. Commun.">
        <title>Phylogenomics reveals the evolutionary origins of lichenization in chlorophyte algae.</title>
        <authorList>
            <person name="Puginier C."/>
            <person name="Libourel C."/>
            <person name="Otte J."/>
            <person name="Skaloud P."/>
            <person name="Haon M."/>
            <person name="Grisel S."/>
            <person name="Petersen M."/>
            <person name="Berrin J.G."/>
            <person name="Delaux P.M."/>
            <person name="Dal Grande F."/>
            <person name="Keller J."/>
        </authorList>
    </citation>
    <scope>NUCLEOTIDE SEQUENCE [LARGE SCALE GENOMIC DNA]</scope>
    <source>
        <strain evidence="3 4">SAG 2043</strain>
    </source>
</reference>
<dbReference type="Pfam" id="PF25342">
    <property type="entry name" value="GT_PLOD"/>
    <property type="match status" value="1"/>
</dbReference>
<dbReference type="AlphaFoldDB" id="A0AAW1QT16"/>